<protein>
    <submittedName>
        <fullName evidence="1">Uncharacterized protein</fullName>
    </submittedName>
</protein>
<gene>
    <name evidence="1" type="ORF">S03H2_54815</name>
</gene>
<evidence type="ECO:0000313" key="1">
    <source>
        <dbReference type="EMBL" id="GAH69728.1"/>
    </source>
</evidence>
<reference evidence="1" key="1">
    <citation type="journal article" date="2014" name="Front. Microbiol.">
        <title>High frequency of phylogenetically diverse reductive dehalogenase-homologous genes in deep subseafloor sedimentary metagenomes.</title>
        <authorList>
            <person name="Kawai M."/>
            <person name="Futagami T."/>
            <person name="Toyoda A."/>
            <person name="Takaki Y."/>
            <person name="Nishi S."/>
            <person name="Hori S."/>
            <person name="Arai W."/>
            <person name="Tsubouchi T."/>
            <person name="Morono Y."/>
            <person name="Uchiyama I."/>
            <person name="Ito T."/>
            <person name="Fujiyama A."/>
            <person name="Inagaki F."/>
            <person name="Takami H."/>
        </authorList>
    </citation>
    <scope>NUCLEOTIDE SEQUENCE</scope>
    <source>
        <strain evidence="1">Expedition CK06-06</strain>
    </source>
</reference>
<proteinExistence type="predicted"/>
<sequence>MNQVKIFGIMVTIICMFSLPAVAGDFDGSKPLLCAVMDIVECGPGGNCQKVMAEEVGIPQFIRINFKEKKISATQSSGSKRSTTIKNSEHVDGKLILQGAEDGVEEVRDGLGWSIAISEESGKMVLTASGDEVGFVVFGACTLP</sequence>
<comment type="caution">
    <text evidence="1">The sequence shown here is derived from an EMBL/GenBank/DDBJ whole genome shotgun (WGS) entry which is preliminary data.</text>
</comment>
<dbReference type="EMBL" id="BARU01034974">
    <property type="protein sequence ID" value="GAH69728.1"/>
    <property type="molecule type" value="Genomic_DNA"/>
</dbReference>
<dbReference type="AlphaFoldDB" id="X1JJ09"/>
<name>X1JJ09_9ZZZZ</name>
<organism evidence="1">
    <name type="scientific">marine sediment metagenome</name>
    <dbReference type="NCBI Taxonomy" id="412755"/>
    <lineage>
        <taxon>unclassified sequences</taxon>
        <taxon>metagenomes</taxon>
        <taxon>ecological metagenomes</taxon>
    </lineage>
</organism>
<accession>X1JJ09</accession>